<dbReference type="EMBL" id="CP058561">
    <property type="protein sequence ID" value="QUH28449.1"/>
    <property type="molecule type" value="Genomic_DNA"/>
</dbReference>
<evidence type="ECO:0000313" key="7">
    <source>
        <dbReference type="Proteomes" id="UP000677305"/>
    </source>
</evidence>
<dbReference type="GO" id="GO:0016887">
    <property type="term" value="F:ATP hydrolysis activity"/>
    <property type="evidence" value="ECO:0007669"/>
    <property type="project" value="InterPro"/>
</dbReference>
<sequence>MYNDIFQAINLSKNYGNISVLKEVNMTIHQGEIYGLIGENGAGKTTLMKIIGNLVRPTRGSISLFGQTDIDLMNQERKKIGYLIEIPALYSELSARDNLEFYCRIMNITDKKTINEVLHIVSLEDIENKKVGEFSLGMRQRLGLAIALINNPEFLVLDEPINGLDAVGISQIREILIKLAKENDVAVLISSHILSELQLLATKYGFIHKGRMLQEISAEDLIETEGKYISIVPSNHLLAKQILKDNFNIKVIDGDKNGEIRIPNGAFTLEEIISVLIRSKVEILSVSTHYTTLEDYFLNLIEGDN</sequence>
<proteinExistence type="inferred from homology"/>
<dbReference type="SMART" id="SM00382">
    <property type="entry name" value="AAA"/>
    <property type="match status" value="1"/>
</dbReference>
<dbReference type="RefSeq" id="WP_212692674.1">
    <property type="nucleotide sequence ID" value="NZ_CP058561.1"/>
</dbReference>
<keyword evidence="4 6" id="KW-0067">ATP-binding</keyword>
<dbReference type="PANTHER" id="PTHR43335">
    <property type="entry name" value="ABC TRANSPORTER, ATP-BINDING PROTEIN"/>
    <property type="match status" value="1"/>
</dbReference>
<protein>
    <submittedName>
        <fullName evidence="6">ABC transporter ATP-binding protein</fullName>
    </submittedName>
</protein>
<dbReference type="PROSITE" id="PS50893">
    <property type="entry name" value="ABC_TRANSPORTER_2"/>
    <property type="match status" value="1"/>
</dbReference>
<evidence type="ECO:0000256" key="1">
    <source>
        <dbReference type="ARBA" id="ARBA00005417"/>
    </source>
</evidence>
<feature type="domain" description="ABC transporter" evidence="5">
    <location>
        <begin position="6"/>
        <end position="234"/>
    </location>
</feature>
<evidence type="ECO:0000259" key="5">
    <source>
        <dbReference type="PROSITE" id="PS50893"/>
    </source>
</evidence>
<dbReference type="GO" id="GO:0005524">
    <property type="term" value="F:ATP binding"/>
    <property type="evidence" value="ECO:0007669"/>
    <property type="project" value="UniProtKB-KW"/>
</dbReference>
<keyword evidence="7" id="KW-1185">Reference proteome</keyword>
<gene>
    <name evidence="6" type="ORF">HYG85_05730</name>
</gene>
<dbReference type="PROSITE" id="PS00211">
    <property type="entry name" value="ABC_TRANSPORTER_1"/>
    <property type="match status" value="1"/>
</dbReference>
<keyword evidence="3" id="KW-0547">Nucleotide-binding</keyword>
<organism evidence="6 7">
    <name type="scientific">Vallitalea guaymasensis</name>
    <dbReference type="NCBI Taxonomy" id="1185412"/>
    <lineage>
        <taxon>Bacteria</taxon>
        <taxon>Bacillati</taxon>
        <taxon>Bacillota</taxon>
        <taxon>Clostridia</taxon>
        <taxon>Lachnospirales</taxon>
        <taxon>Vallitaleaceae</taxon>
        <taxon>Vallitalea</taxon>
    </lineage>
</organism>
<keyword evidence="2" id="KW-0813">Transport</keyword>
<dbReference type="InterPro" id="IPR017871">
    <property type="entry name" value="ABC_transporter-like_CS"/>
</dbReference>
<dbReference type="Proteomes" id="UP000677305">
    <property type="component" value="Chromosome"/>
</dbReference>
<dbReference type="KEGG" id="vgu:HYG85_05730"/>
<dbReference type="InterPro" id="IPR003439">
    <property type="entry name" value="ABC_transporter-like_ATP-bd"/>
</dbReference>
<dbReference type="AlphaFoldDB" id="A0A8J8SBB2"/>
<evidence type="ECO:0000256" key="2">
    <source>
        <dbReference type="ARBA" id="ARBA00022448"/>
    </source>
</evidence>
<dbReference type="Gene3D" id="3.40.50.300">
    <property type="entry name" value="P-loop containing nucleotide triphosphate hydrolases"/>
    <property type="match status" value="1"/>
</dbReference>
<evidence type="ECO:0000313" key="6">
    <source>
        <dbReference type="EMBL" id="QUH28449.1"/>
    </source>
</evidence>
<dbReference type="InterPro" id="IPR027417">
    <property type="entry name" value="P-loop_NTPase"/>
</dbReference>
<dbReference type="SUPFAM" id="SSF52540">
    <property type="entry name" value="P-loop containing nucleoside triphosphate hydrolases"/>
    <property type="match status" value="1"/>
</dbReference>
<name>A0A8J8SBB2_9FIRM</name>
<evidence type="ECO:0000256" key="4">
    <source>
        <dbReference type="ARBA" id="ARBA00022840"/>
    </source>
</evidence>
<dbReference type="InterPro" id="IPR003593">
    <property type="entry name" value="AAA+_ATPase"/>
</dbReference>
<evidence type="ECO:0000256" key="3">
    <source>
        <dbReference type="ARBA" id="ARBA00022741"/>
    </source>
</evidence>
<accession>A0A8J8SBB2</accession>
<reference evidence="6 7" key="1">
    <citation type="submission" date="2020-07" db="EMBL/GenBank/DDBJ databases">
        <title>Vallitalea guaymasensis genome.</title>
        <authorList>
            <person name="Postec A."/>
        </authorList>
    </citation>
    <scope>NUCLEOTIDE SEQUENCE [LARGE SCALE GENOMIC DNA]</scope>
    <source>
        <strain evidence="6 7">Ra1766G1</strain>
    </source>
</reference>
<dbReference type="Pfam" id="PF00005">
    <property type="entry name" value="ABC_tran"/>
    <property type="match status" value="1"/>
</dbReference>
<dbReference type="PANTHER" id="PTHR43335:SF8">
    <property type="entry name" value="ABC TRANSPORTER, ATP-BINDING PROTEIN"/>
    <property type="match status" value="1"/>
</dbReference>
<comment type="similarity">
    <text evidence="1">Belongs to the ABC transporter superfamily.</text>
</comment>